<organism evidence="1 2">
    <name type="scientific">Robertmurraya yapensis</name>
    <name type="common">ex Hitch et al 2024</name>
    <dbReference type="NCBI Taxonomy" id="3133160"/>
    <lineage>
        <taxon>Bacteria</taxon>
        <taxon>Bacillati</taxon>
        <taxon>Bacillota</taxon>
        <taxon>Bacilli</taxon>
        <taxon>Bacillales</taxon>
        <taxon>Bacillaceae</taxon>
        <taxon>Robertmurraya</taxon>
    </lineage>
</organism>
<dbReference type="Proteomes" id="UP001439875">
    <property type="component" value="Unassembled WGS sequence"/>
</dbReference>
<name>A0ACC6SF50_9BACI</name>
<keyword evidence="2" id="KW-1185">Reference proteome</keyword>
<gene>
    <name evidence="1" type="ORF">WMO40_18345</name>
</gene>
<reference evidence="1" key="1">
    <citation type="submission" date="2024-03" db="EMBL/GenBank/DDBJ databases">
        <title>Human intestinal bacterial collection.</title>
        <authorList>
            <person name="Pauvert C."/>
            <person name="Hitch T.C.A."/>
            <person name="Clavel T."/>
        </authorList>
    </citation>
    <scope>NUCLEOTIDE SEQUENCE</scope>
    <source>
        <strain evidence="1">CLA-AA-H227</strain>
    </source>
</reference>
<protein>
    <submittedName>
        <fullName evidence="1">Uncharacterized protein</fullName>
    </submittedName>
</protein>
<accession>A0ACC6SF50</accession>
<dbReference type="EMBL" id="JBBMEW010000020">
    <property type="protein sequence ID" value="MEQ2528648.1"/>
    <property type="molecule type" value="Genomic_DNA"/>
</dbReference>
<comment type="caution">
    <text evidence="1">The sequence shown here is derived from an EMBL/GenBank/DDBJ whole genome shotgun (WGS) entry which is preliminary data.</text>
</comment>
<feature type="non-terminal residue" evidence="1">
    <location>
        <position position="1"/>
    </location>
</feature>
<evidence type="ECO:0000313" key="2">
    <source>
        <dbReference type="Proteomes" id="UP001439875"/>
    </source>
</evidence>
<sequence>LSNRRIPNGTYGGVRGRHGNVPPTRFDIPCRYDDLLGGEIPVIVYSESLRNRYKRRYSE</sequence>
<evidence type="ECO:0000313" key="1">
    <source>
        <dbReference type="EMBL" id="MEQ2528648.1"/>
    </source>
</evidence>
<proteinExistence type="predicted"/>